<dbReference type="AlphaFoldDB" id="A0A0F9DMR4"/>
<evidence type="ECO:0008006" key="2">
    <source>
        <dbReference type="Google" id="ProtNLM"/>
    </source>
</evidence>
<proteinExistence type="predicted"/>
<dbReference type="Pfam" id="PF11805">
    <property type="entry name" value="DUF3326"/>
    <property type="match status" value="1"/>
</dbReference>
<name>A0A0F9DMR4_9ZZZZ</name>
<dbReference type="EMBL" id="LAZR01028302">
    <property type="protein sequence ID" value="KKL63023.1"/>
    <property type="molecule type" value="Genomic_DNA"/>
</dbReference>
<dbReference type="PANTHER" id="PTHR36891">
    <property type="entry name" value="OS01G0127400 PROTEIN"/>
    <property type="match status" value="1"/>
</dbReference>
<reference evidence="1" key="1">
    <citation type="journal article" date="2015" name="Nature">
        <title>Complex archaea that bridge the gap between prokaryotes and eukaryotes.</title>
        <authorList>
            <person name="Spang A."/>
            <person name="Saw J.H."/>
            <person name="Jorgensen S.L."/>
            <person name="Zaremba-Niedzwiedzka K."/>
            <person name="Martijn J."/>
            <person name="Lind A.E."/>
            <person name="van Eijk R."/>
            <person name="Schleper C."/>
            <person name="Guy L."/>
            <person name="Ettema T.J."/>
        </authorList>
    </citation>
    <scope>NUCLEOTIDE SEQUENCE</scope>
</reference>
<dbReference type="InterPro" id="IPR021763">
    <property type="entry name" value="DUF3326"/>
</dbReference>
<accession>A0A0F9DMR4</accession>
<organism evidence="1">
    <name type="scientific">marine sediment metagenome</name>
    <dbReference type="NCBI Taxonomy" id="412755"/>
    <lineage>
        <taxon>unclassified sequences</taxon>
        <taxon>metagenomes</taxon>
        <taxon>ecological metagenomes</taxon>
    </lineage>
</organism>
<evidence type="ECO:0000313" key="1">
    <source>
        <dbReference type="EMBL" id="KKL63023.1"/>
    </source>
</evidence>
<sequence>MNVVFIVPTGIGAEIGGHAGDATPAAKLIASLCDTLFVHPNVVNASDINEMTENMLYVEGSILDRFLEGQIGLEDVYSNKLLLAVNSPVKSEIINAVSAARTTVGADIEIMELETPLKMIATVIDGRASGEIHNLDAAIHQVTQYNFDVLVVNTPIEAIDDEIKEYLTKDGGTNIWGGVEAKLSKLMSEKLNKPVIHAPVENSEVFKMFNEVVEPRKAAEVVSTCYLHCCLKGGHVAPKISLRDNAYWNTDIDFLVSPANVFGRPHAACMRAGIPVIAVEENRTVLKDKMPDDFIIAKNYLEVVGIISAKKAGVLLESIKRPIKKTKIYTNEV</sequence>
<comment type="caution">
    <text evidence="1">The sequence shown here is derived from an EMBL/GenBank/DDBJ whole genome shotgun (WGS) entry which is preliminary data.</text>
</comment>
<protein>
    <recommendedName>
        <fullName evidence="2">DUF3326 domain-containing protein</fullName>
    </recommendedName>
</protein>
<dbReference type="PANTHER" id="PTHR36891:SF1">
    <property type="entry name" value="OS01G0127400 PROTEIN"/>
    <property type="match status" value="1"/>
</dbReference>
<gene>
    <name evidence="1" type="ORF">LCGC14_2179280</name>
</gene>